<evidence type="ECO:0000313" key="2">
    <source>
        <dbReference type="Proteomes" id="UP001156682"/>
    </source>
</evidence>
<dbReference type="EMBL" id="BSOR01000072">
    <property type="protein sequence ID" value="GLR65074.1"/>
    <property type="molecule type" value="Genomic_DNA"/>
</dbReference>
<keyword evidence="2" id="KW-1185">Reference proteome</keyword>
<dbReference type="Proteomes" id="UP001156682">
    <property type="component" value="Unassembled WGS sequence"/>
</dbReference>
<name>A0ABQ5ZYM3_9GAMM</name>
<accession>A0ABQ5ZYM3</accession>
<reference evidence="2" key="1">
    <citation type="journal article" date="2019" name="Int. J. Syst. Evol. Microbiol.">
        <title>The Global Catalogue of Microorganisms (GCM) 10K type strain sequencing project: providing services to taxonomists for standard genome sequencing and annotation.</title>
        <authorList>
            <consortium name="The Broad Institute Genomics Platform"/>
            <consortium name="The Broad Institute Genome Sequencing Center for Infectious Disease"/>
            <person name="Wu L."/>
            <person name="Ma J."/>
        </authorList>
    </citation>
    <scope>NUCLEOTIDE SEQUENCE [LARGE SCALE GENOMIC DNA]</scope>
    <source>
        <strain evidence="2">NBRC 100033</strain>
    </source>
</reference>
<sequence length="76" mass="8736">MKCYRVELSPEDFNSKIKLIEIKHLVCNRSSMPSSPKYTNTGYCYIILKCSDFEAKKYMVKGVLVDGCYTVIPCEI</sequence>
<comment type="caution">
    <text evidence="1">The sequence shown here is derived from an EMBL/GenBank/DDBJ whole genome shotgun (WGS) entry which is preliminary data.</text>
</comment>
<proteinExistence type="predicted"/>
<evidence type="ECO:0000313" key="1">
    <source>
        <dbReference type="EMBL" id="GLR65074.1"/>
    </source>
</evidence>
<organism evidence="1 2">
    <name type="scientific">Marinospirillum insulare</name>
    <dbReference type="NCBI Taxonomy" id="217169"/>
    <lineage>
        <taxon>Bacteria</taxon>
        <taxon>Pseudomonadati</taxon>
        <taxon>Pseudomonadota</taxon>
        <taxon>Gammaproteobacteria</taxon>
        <taxon>Oceanospirillales</taxon>
        <taxon>Oceanospirillaceae</taxon>
        <taxon>Marinospirillum</taxon>
    </lineage>
</organism>
<gene>
    <name evidence="1" type="ORF">GCM10007878_25130</name>
</gene>
<protein>
    <submittedName>
        <fullName evidence="1">Uncharacterized protein</fullName>
    </submittedName>
</protein>